<dbReference type="AlphaFoldDB" id="A0A0C3CQT3"/>
<dbReference type="PANTHER" id="PTHR46481">
    <property type="entry name" value="ZINC FINGER BED DOMAIN-CONTAINING PROTEIN 4"/>
    <property type="match status" value="1"/>
</dbReference>
<reference evidence="6 7" key="1">
    <citation type="submission" date="2014-04" db="EMBL/GenBank/DDBJ databases">
        <authorList>
            <consortium name="DOE Joint Genome Institute"/>
            <person name="Kuo A."/>
            <person name="Kohler A."/>
            <person name="Nagy L.G."/>
            <person name="Floudas D."/>
            <person name="Copeland A."/>
            <person name="Barry K.W."/>
            <person name="Cichocki N."/>
            <person name="Veneault-Fourrey C."/>
            <person name="LaButti K."/>
            <person name="Lindquist E.A."/>
            <person name="Lipzen A."/>
            <person name="Lundell T."/>
            <person name="Morin E."/>
            <person name="Murat C."/>
            <person name="Sun H."/>
            <person name="Tunlid A."/>
            <person name="Henrissat B."/>
            <person name="Grigoriev I.V."/>
            <person name="Hibbett D.S."/>
            <person name="Martin F."/>
            <person name="Nordberg H.P."/>
            <person name="Cantor M.N."/>
            <person name="Hua S.X."/>
        </authorList>
    </citation>
    <scope>NUCLEOTIDE SEQUENCE [LARGE SCALE GENOMIC DNA]</scope>
    <source>
        <strain evidence="6 7">Foug A</strain>
    </source>
</reference>
<evidence type="ECO:0000256" key="2">
    <source>
        <dbReference type="ARBA" id="ARBA00022723"/>
    </source>
</evidence>
<keyword evidence="2" id="KW-0479">Metal-binding</keyword>
<keyword evidence="5" id="KW-0539">Nucleus</keyword>
<evidence type="ECO:0000313" key="7">
    <source>
        <dbReference type="Proteomes" id="UP000053989"/>
    </source>
</evidence>
<dbReference type="Proteomes" id="UP000053989">
    <property type="component" value="Unassembled WGS sequence"/>
</dbReference>
<keyword evidence="3" id="KW-0863">Zinc-finger</keyword>
<gene>
    <name evidence="6" type="ORF">SCLCIDRAFT_144331</name>
</gene>
<reference evidence="7" key="2">
    <citation type="submission" date="2015-01" db="EMBL/GenBank/DDBJ databases">
        <title>Evolutionary Origins and Diversification of the Mycorrhizal Mutualists.</title>
        <authorList>
            <consortium name="DOE Joint Genome Institute"/>
            <consortium name="Mycorrhizal Genomics Consortium"/>
            <person name="Kohler A."/>
            <person name="Kuo A."/>
            <person name="Nagy L.G."/>
            <person name="Floudas D."/>
            <person name="Copeland A."/>
            <person name="Barry K.W."/>
            <person name="Cichocki N."/>
            <person name="Veneault-Fourrey C."/>
            <person name="LaButti K."/>
            <person name="Lindquist E.A."/>
            <person name="Lipzen A."/>
            <person name="Lundell T."/>
            <person name="Morin E."/>
            <person name="Murat C."/>
            <person name="Riley R."/>
            <person name="Ohm R."/>
            <person name="Sun H."/>
            <person name="Tunlid A."/>
            <person name="Henrissat B."/>
            <person name="Grigoriev I.V."/>
            <person name="Hibbett D.S."/>
            <person name="Martin F."/>
        </authorList>
    </citation>
    <scope>NUCLEOTIDE SEQUENCE [LARGE SCALE GENOMIC DNA]</scope>
    <source>
        <strain evidence="7">Foug A</strain>
    </source>
</reference>
<keyword evidence="4" id="KW-0862">Zinc</keyword>
<dbReference type="EMBL" id="KN822302">
    <property type="protein sequence ID" value="KIM50965.1"/>
    <property type="molecule type" value="Genomic_DNA"/>
</dbReference>
<dbReference type="InterPro" id="IPR012337">
    <property type="entry name" value="RNaseH-like_sf"/>
</dbReference>
<organism evidence="6 7">
    <name type="scientific">Scleroderma citrinum Foug A</name>
    <dbReference type="NCBI Taxonomy" id="1036808"/>
    <lineage>
        <taxon>Eukaryota</taxon>
        <taxon>Fungi</taxon>
        <taxon>Dikarya</taxon>
        <taxon>Basidiomycota</taxon>
        <taxon>Agaricomycotina</taxon>
        <taxon>Agaricomycetes</taxon>
        <taxon>Agaricomycetidae</taxon>
        <taxon>Boletales</taxon>
        <taxon>Sclerodermatineae</taxon>
        <taxon>Sclerodermataceae</taxon>
        <taxon>Scleroderma</taxon>
    </lineage>
</organism>
<evidence type="ECO:0000256" key="1">
    <source>
        <dbReference type="ARBA" id="ARBA00004123"/>
    </source>
</evidence>
<evidence type="ECO:0000256" key="3">
    <source>
        <dbReference type="ARBA" id="ARBA00022771"/>
    </source>
</evidence>
<feature type="non-terminal residue" evidence="6">
    <location>
        <position position="1"/>
    </location>
</feature>
<sequence>KLAFKIIHSTTILLPAWKVVLKEHGLPEKIMPRDVSTRWNSTFDMSDFVVEYKVAIDTIMDKHKLGLSSYTLDEHEWEFLRQVLKDTTLYFSRSTPNLAMVIPTMDYIDTTFTTSLLKKEQLDPAIRAAVGLAKRTLNRYYSLTDTSELYRIAMGTYIHLSMALSPVDLSPTVLHPRYKLEYFKQAGWTLEWVATAQNLIRNTFKTSYVSHCLPGDTSEDHSSDQEKVSLFNTSFKSFQLTILM</sequence>
<dbReference type="OrthoDB" id="3359487at2759"/>
<dbReference type="PANTHER" id="PTHR46481:SF10">
    <property type="entry name" value="ZINC FINGER BED DOMAIN-CONTAINING PROTEIN 39"/>
    <property type="match status" value="1"/>
</dbReference>
<proteinExistence type="predicted"/>
<evidence type="ECO:0000313" key="6">
    <source>
        <dbReference type="EMBL" id="KIM50965.1"/>
    </source>
</evidence>
<protein>
    <recommendedName>
        <fullName evidence="8">HAT C-terminal dimerisation domain-containing protein</fullName>
    </recommendedName>
</protein>
<dbReference type="GO" id="GO:0008270">
    <property type="term" value="F:zinc ion binding"/>
    <property type="evidence" value="ECO:0007669"/>
    <property type="project" value="UniProtKB-KW"/>
</dbReference>
<dbReference type="HOGENOM" id="CLU_099691_0_0_1"/>
<evidence type="ECO:0000256" key="4">
    <source>
        <dbReference type="ARBA" id="ARBA00022833"/>
    </source>
</evidence>
<evidence type="ECO:0008006" key="8">
    <source>
        <dbReference type="Google" id="ProtNLM"/>
    </source>
</evidence>
<name>A0A0C3CQT3_9AGAM</name>
<dbReference type="SUPFAM" id="SSF53098">
    <property type="entry name" value="Ribonuclease H-like"/>
    <property type="match status" value="1"/>
</dbReference>
<dbReference type="InterPro" id="IPR052035">
    <property type="entry name" value="ZnF_BED_domain_contain"/>
</dbReference>
<keyword evidence="7" id="KW-1185">Reference proteome</keyword>
<accession>A0A0C3CQT3</accession>
<dbReference type="InParanoid" id="A0A0C3CQT3"/>
<evidence type="ECO:0000256" key="5">
    <source>
        <dbReference type="ARBA" id="ARBA00023242"/>
    </source>
</evidence>
<comment type="subcellular location">
    <subcellularLocation>
        <location evidence="1">Nucleus</location>
    </subcellularLocation>
</comment>
<dbReference type="GO" id="GO:0005634">
    <property type="term" value="C:nucleus"/>
    <property type="evidence" value="ECO:0007669"/>
    <property type="project" value="UniProtKB-SubCell"/>
</dbReference>